<dbReference type="Proteomes" id="UP000250218">
    <property type="component" value="Chromosome"/>
</dbReference>
<protein>
    <submittedName>
        <fullName evidence="1">Uncharacterized protein</fullName>
    </submittedName>
</protein>
<evidence type="ECO:0000313" key="1">
    <source>
        <dbReference type="EMBL" id="AWX69191.1"/>
    </source>
</evidence>
<dbReference type="EMBL" id="CP030140">
    <property type="protein sequence ID" value="AWX69191.1"/>
    <property type="molecule type" value="Genomic_DNA"/>
</dbReference>
<dbReference type="RefSeq" id="WP_033179050.1">
    <property type="nucleotide sequence ID" value="NZ_CP030140.1"/>
</dbReference>
<reference evidence="2" key="1">
    <citation type="submission" date="2018-06" db="EMBL/GenBank/DDBJ databases">
        <title>Complete genome sequences of Mycoplasma anatis, M. anseris and M. cloacale type strains.</title>
        <authorList>
            <person name="Grozner D."/>
            <person name="Forro B."/>
            <person name="Sulyok K.M."/>
            <person name="Marton S."/>
            <person name="Kreizinger Z."/>
            <person name="Banyai K."/>
            <person name="Gyuranecz M."/>
        </authorList>
    </citation>
    <scope>NUCLEOTIDE SEQUENCE [LARGE SCALE GENOMIC DNA]</scope>
    <source>
        <strain evidence="2">ATCC 49234</strain>
    </source>
</reference>
<accession>A0A2Z4NCA6</accession>
<name>A0A2Z4NCA6_9BACT</name>
<proteinExistence type="predicted"/>
<dbReference type="AlphaFoldDB" id="A0A2Z4NCA6"/>
<organism evidence="1 2">
    <name type="scientific">[Mycoplasma] anseris</name>
    <dbReference type="NCBI Taxonomy" id="92400"/>
    <lineage>
        <taxon>Bacteria</taxon>
        <taxon>Bacillati</taxon>
        <taxon>Mycoplasmatota</taxon>
        <taxon>Mycoplasmoidales</taxon>
        <taxon>Metamycoplasmataceae</taxon>
        <taxon>Metamycoplasma</taxon>
    </lineage>
</organism>
<evidence type="ECO:0000313" key="2">
    <source>
        <dbReference type="Proteomes" id="UP000250218"/>
    </source>
</evidence>
<gene>
    <name evidence="1" type="ORF">DP065_00215</name>
</gene>
<keyword evidence="2" id="KW-1185">Reference proteome</keyword>
<sequence length="137" mass="16632">MLKAKINFSKQEIKEHLRSLDRQEAKIWKIYLKEINDFVIGVFPFSNDDLTIKRAKLLIYEDMLFKDDEEENNEKLDEAYKLLNDWTTRISTWKIARSIDLEIIHELLPVPFLDDYIHRMKKFELYEWLQENGPILK</sequence>
<dbReference type="KEGG" id="mane:DP065_00215"/>